<organism evidence="1 4">
    <name type="scientific">Rotaria magnacalcarata</name>
    <dbReference type="NCBI Taxonomy" id="392030"/>
    <lineage>
        <taxon>Eukaryota</taxon>
        <taxon>Metazoa</taxon>
        <taxon>Spiralia</taxon>
        <taxon>Gnathifera</taxon>
        <taxon>Rotifera</taxon>
        <taxon>Eurotatoria</taxon>
        <taxon>Bdelloidea</taxon>
        <taxon>Philodinida</taxon>
        <taxon>Philodinidae</taxon>
        <taxon>Rotaria</taxon>
    </lineage>
</organism>
<evidence type="ECO:0000313" key="3">
    <source>
        <dbReference type="EMBL" id="CAF4789890.1"/>
    </source>
</evidence>
<gene>
    <name evidence="1" type="ORF">BYL167_LOCUS40485</name>
    <name evidence="2" type="ORF">BYL167_LOCUS41383</name>
    <name evidence="3" type="ORF">GIL414_LOCUS46706</name>
</gene>
<proteinExistence type="predicted"/>
<reference evidence="1" key="1">
    <citation type="submission" date="2021-02" db="EMBL/GenBank/DDBJ databases">
        <authorList>
            <person name="Nowell W R."/>
        </authorList>
    </citation>
    <scope>NUCLEOTIDE SEQUENCE</scope>
</reference>
<dbReference type="EMBL" id="CAJOBH010100330">
    <property type="protein sequence ID" value="CAF4609609.1"/>
    <property type="molecule type" value="Genomic_DNA"/>
</dbReference>
<evidence type="ECO:0000313" key="4">
    <source>
        <dbReference type="Proteomes" id="UP000681967"/>
    </source>
</evidence>
<dbReference type="Proteomes" id="UP000681720">
    <property type="component" value="Unassembled WGS sequence"/>
</dbReference>
<feature type="non-terminal residue" evidence="1">
    <location>
        <position position="1"/>
    </location>
</feature>
<evidence type="ECO:0000313" key="2">
    <source>
        <dbReference type="EMBL" id="CAF4631366.1"/>
    </source>
</evidence>
<dbReference type="EMBL" id="CAJOBH010104859">
    <property type="protein sequence ID" value="CAF4631366.1"/>
    <property type="molecule type" value="Genomic_DNA"/>
</dbReference>
<dbReference type="Proteomes" id="UP000681967">
    <property type="component" value="Unassembled WGS sequence"/>
</dbReference>
<accession>A0A8S2Z8M3</accession>
<dbReference type="AlphaFoldDB" id="A0A8S2Z8M3"/>
<dbReference type="EMBL" id="CAJOBJ010147298">
    <property type="protein sequence ID" value="CAF4789890.1"/>
    <property type="molecule type" value="Genomic_DNA"/>
</dbReference>
<name>A0A8S2Z8M3_9BILA</name>
<comment type="caution">
    <text evidence="1">The sequence shown here is derived from an EMBL/GenBank/DDBJ whole genome shotgun (WGS) entry which is preliminary data.</text>
</comment>
<sequence length="49" mass="5478">GIPDFRSGMDTVLKTRPGEWELEDHKAKRLKSAAIIDDMQTAIPSIAHM</sequence>
<evidence type="ECO:0000313" key="1">
    <source>
        <dbReference type="EMBL" id="CAF4609609.1"/>
    </source>
</evidence>
<protein>
    <submittedName>
        <fullName evidence="1">Uncharacterized protein</fullName>
    </submittedName>
</protein>